<dbReference type="PANTHER" id="PTHR31377:SF0">
    <property type="entry name" value="AGMATINE DEIMINASE-RELATED"/>
    <property type="match status" value="1"/>
</dbReference>
<keyword evidence="3" id="KW-1185">Reference proteome</keyword>
<organism evidence="2 3">
    <name type="scientific">Deinococcus peraridilitoris (strain DSM 19664 / LMG 22246 / CIP 109416 / KR-200)</name>
    <dbReference type="NCBI Taxonomy" id="937777"/>
    <lineage>
        <taxon>Bacteria</taxon>
        <taxon>Thermotogati</taxon>
        <taxon>Deinococcota</taxon>
        <taxon>Deinococci</taxon>
        <taxon>Deinococcales</taxon>
        <taxon>Deinococcaceae</taxon>
        <taxon>Deinococcus</taxon>
    </lineage>
</organism>
<gene>
    <name evidence="2" type="ordered locus">Deipe_2463</name>
</gene>
<dbReference type="SUPFAM" id="SSF55909">
    <property type="entry name" value="Pentein"/>
    <property type="match status" value="1"/>
</dbReference>
<name>L0A4I3_DEIPD</name>
<sequence>MKHLNASPTPLELGFRMPAEWTEHAATWTSWPADDELWFGALEGVRTEFAQLVRTISQFEAVHLLVRDEESERDARARLEGVRVTLHRVPLDDVWFRDNGPLFVTRPRESGPDEVSFVNWEFNAWGGKYHYRRDTLAPEALAGYLGAAHWDQGVVMEGGSLELNGEGVALTTRSCLLSPERNPGLTKDGIAALLRDFLGIEKLLWLDEGLEGDHTDGHIDTITRFVGPHTLVTSVEEDTRDANHATMQANLERLRTFTDLQGRPFEIVELPLPRRRLEGPEGRLPPTYANFYIGNGFVVVPTYLDPNDERALDILRPLFPGREVIGLPSREIIRGGGSFHCVTQQQPIGSIWKGDDLDES</sequence>
<dbReference type="InterPro" id="IPR007466">
    <property type="entry name" value="Peptidyl-Arg-deiminase_porph"/>
</dbReference>
<evidence type="ECO:0000256" key="1">
    <source>
        <dbReference type="ARBA" id="ARBA00022801"/>
    </source>
</evidence>
<dbReference type="eggNOG" id="COG2957">
    <property type="taxonomic scope" value="Bacteria"/>
</dbReference>
<dbReference type="KEGG" id="dpd:Deipe_2463"/>
<evidence type="ECO:0000313" key="3">
    <source>
        <dbReference type="Proteomes" id="UP000010467"/>
    </source>
</evidence>
<keyword evidence="1" id="KW-0378">Hydrolase</keyword>
<dbReference type="GO" id="GO:0047632">
    <property type="term" value="F:agmatine deiminase activity"/>
    <property type="evidence" value="ECO:0007669"/>
    <property type="project" value="TreeGrafter"/>
</dbReference>
<dbReference type="AlphaFoldDB" id="L0A4I3"/>
<dbReference type="EMBL" id="CP003382">
    <property type="protein sequence ID" value="AFZ67935.1"/>
    <property type="molecule type" value="Genomic_DNA"/>
</dbReference>
<dbReference type="GO" id="GO:0004668">
    <property type="term" value="F:protein-arginine deiminase activity"/>
    <property type="evidence" value="ECO:0007669"/>
    <property type="project" value="InterPro"/>
</dbReference>
<dbReference type="PANTHER" id="PTHR31377">
    <property type="entry name" value="AGMATINE DEIMINASE-RELATED"/>
    <property type="match status" value="1"/>
</dbReference>
<dbReference type="GO" id="GO:0009446">
    <property type="term" value="P:putrescine biosynthetic process"/>
    <property type="evidence" value="ECO:0007669"/>
    <property type="project" value="InterPro"/>
</dbReference>
<proteinExistence type="predicted"/>
<dbReference type="Pfam" id="PF04371">
    <property type="entry name" value="PAD_porph"/>
    <property type="match status" value="1"/>
</dbReference>
<protein>
    <submittedName>
        <fullName evidence="2">Peptidylarginine deiminase-like enzyme</fullName>
    </submittedName>
</protein>
<evidence type="ECO:0000313" key="2">
    <source>
        <dbReference type="EMBL" id="AFZ67935.1"/>
    </source>
</evidence>
<dbReference type="PATRIC" id="fig|937777.3.peg.2468"/>
<dbReference type="RefSeq" id="WP_015236237.1">
    <property type="nucleotide sequence ID" value="NC_019793.1"/>
</dbReference>
<dbReference type="STRING" id="937777.Deipe_2463"/>
<dbReference type="Gene3D" id="3.75.10.10">
    <property type="entry name" value="L-arginine/glycine Amidinotransferase, Chain A"/>
    <property type="match status" value="1"/>
</dbReference>
<dbReference type="Proteomes" id="UP000010467">
    <property type="component" value="Chromosome"/>
</dbReference>
<accession>L0A4I3</accession>
<dbReference type="HOGENOM" id="CLU_037682_0_0_0"/>
<reference evidence="3" key="1">
    <citation type="submission" date="2012-03" db="EMBL/GenBank/DDBJ databases">
        <title>Complete sequence of chromosome of Deinococcus peraridilitoris DSM 19664.</title>
        <authorList>
            <person name="Lucas S."/>
            <person name="Copeland A."/>
            <person name="Lapidus A."/>
            <person name="Glavina del Rio T."/>
            <person name="Dalin E."/>
            <person name="Tice H."/>
            <person name="Bruce D."/>
            <person name="Goodwin L."/>
            <person name="Pitluck S."/>
            <person name="Peters L."/>
            <person name="Mikhailova N."/>
            <person name="Lu M."/>
            <person name="Kyrpides N."/>
            <person name="Mavromatis K."/>
            <person name="Ivanova N."/>
            <person name="Brettin T."/>
            <person name="Detter J.C."/>
            <person name="Han C."/>
            <person name="Larimer F."/>
            <person name="Land M."/>
            <person name="Hauser L."/>
            <person name="Markowitz V."/>
            <person name="Cheng J.-F."/>
            <person name="Hugenholtz P."/>
            <person name="Woyke T."/>
            <person name="Wu D."/>
            <person name="Pukall R."/>
            <person name="Steenblock K."/>
            <person name="Brambilla E."/>
            <person name="Klenk H.-P."/>
            <person name="Eisen J.A."/>
        </authorList>
    </citation>
    <scope>NUCLEOTIDE SEQUENCE [LARGE SCALE GENOMIC DNA]</scope>
    <source>
        <strain evidence="3">DSM 19664 / LMG 22246 / CIP 109416 / KR-200</strain>
    </source>
</reference>